<evidence type="ECO:0000313" key="2">
    <source>
        <dbReference type="EMBL" id="RCI15203.1"/>
    </source>
</evidence>
<evidence type="ECO:0000256" key="1">
    <source>
        <dbReference type="SAM" id="MobiDB-lite"/>
    </source>
</evidence>
<keyword evidence="3" id="KW-1185">Reference proteome</keyword>
<evidence type="ECO:0000313" key="3">
    <source>
        <dbReference type="Proteomes" id="UP000253664"/>
    </source>
</evidence>
<dbReference type="Proteomes" id="UP000253664">
    <property type="component" value="Unassembled WGS sequence"/>
</dbReference>
<proteinExistence type="predicted"/>
<protein>
    <submittedName>
        <fullName evidence="2">Uncharacterized protein</fullName>
    </submittedName>
</protein>
<gene>
    <name evidence="2" type="ORF">L249_6770</name>
</gene>
<sequence length="292" mass="30104">MNSPRAVGSAKVELQSRVHADDATNQVPIAVGTDPVGHDDARPGRADLELLGALALLAVLDAEVFERGRVDLCRDPLGPARGVEEVAGAEEVDEEGRHGRVGSVGGHAGQGKHLLGGPLELAAAKGDLLLDVLALGNLVKVLYAETAVAAVAVLAVVGPLLGVDGPAATVPAGCSHVVVQCEAADDDDLAAGLAQSRNRRLRPPQVAGLVYVGVLEVLCHLAVCGLSRPLALDAEEDGLGRVLVEEAVCVLEEIVEVLASRQGDGEDAVDERQRRFRRVGGDADVEEADAVA</sequence>
<reference evidence="2 3" key="1">
    <citation type="journal article" date="2015" name="BMC Genomics">
        <title>Insights from the genome of Ophiocordyceps polyrhachis-furcata to pathogenicity and host specificity in insect fungi.</title>
        <authorList>
            <person name="Wichadakul D."/>
            <person name="Kobmoo N."/>
            <person name="Ingsriswang S."/>
            <person name="Tangphatsornruang S."/>
            <person name="Chantasingh D."/>
            <person name="Luangsa-ard J.J."/>
            <person name="Eurwilaichitr L."/>
        </authorList>
    </citation>
    <scope>NUCLEOTIDE SEQUENCE [LARGE SCALE GENOMIC DNA]</scope>
    <source>
        <strain evidence="2 3">BCC 54312</strain>
    </source>
</reference>
<dbReference type="EMBL" id="LKCN02000003">
    <property type="protein sequence ID" value="RCI15203.1"/>
    <property type="molecule type" value="Genomic_DNA"/>
</dbReference>
<accession>A0A367LL94</accession>
<comment type="caution">
    <text evidence="2">The sequence shown here is derived from an EMBL/GenBank/DDBJ whole genome shotgun (WGS) entry which is preliminary data.</text>
</comment>
<name>A0A367LL94_9HYPO</name>
<feature type="region of interest" description="Disordered" evidence="1">
    <location>
        <begin position="87"/>
        <end position="107"/>
    </location>
</feature>
<organism evidence="2 3">
    <name type="scientific">Ophiocordyceps polyrhachis-furcata BCC 54312</name>
    <dbReference type="NCBI Taxonomy" id="1330021"/>
    <lineage>
        <taxon>Eukaryota</taxon>
        <taxon>Fungi</taxon>
        <taxon>Dikarya</taxon>
        <taxon>Ascomycota</taxon>
        <taxon>Pezizomycotina</taxon>
        <taxon>Sordariomycetes</taxon>
        <taxon>Hypocreomycetidae</taxon>
        <taxon>Hypocreales</taxon>
        <taxon>Ophiocordycipitaceae</taxon>
        <taxon>Ophiocordyceps</taxon>
    </lineage>
</organism>
<dbReference type="AlphaFoldDB" id="A0A367LL94"/>